<dbReference type="EMBL" id="CACRZD030000011">
    <property type="protein sequence ID" value="CAA6668288.1"/>
    <property type="molecule type" value="Genomic_DNA"/>
</dbReference>
<sequence length="379" mass="42237">MGKKKRSGGGRRGKGRVIGKDRSSHAEDGQDLLSEELTALSAIFQEDFRIVSESPHVHFIINLSEVVIIGFVPLFLLGSTSHLLPHRGMFLRFLSLPGAYRDILTSANFNAREGRVMIFNLVEAAQEFLSDIVPAEESHIPHFDSGGREHWPAEDGAFLHSRCVASDGAFVHGLYDLYSDMSGGSWDQLLEKHVLNDGQSKFPREKTAPVIRLDEEVWCKGLDLAEQMNKLCLSDVANISEPLQPSAVDSVYGDKSENEKRDLILMLSDWGKDLATEPSMFDKAFENAFRHYVVCICSASGLKSRYLNDFEEVCPLGKKICYCDHSVGLKFFADTGILNFLRISFFFTKAGLDVVRCIFNLHKSCSKLATVGTVKVSNF</sequence>
<gene>
    <name evidence="3" type="ORF">SI7747_11014682</name>
</gene>
<keyword evidence="2" id="KW-1133">Transmembrane helix</keyword>
<name>A0A7I8JDP8_SPIIN</name>
<dbReference type="InterPro" id="IPR016135">
    <property type="entry name" value="UBQ-conjugating_enzyme/RWD"/>
</dbReference>
<dbReference type="EMBL" id="LR743598">
    <property type="protein sequence ID" value="CAA2629042.1"/>
    <property type="molecule type" value="Genomic_DNA"/>
</dbReference>
<protein>
    <submittedName>
        <fullName evidence="3">Uncharacterized protein</fullName>
    </submittedName>
</protein>
<evidence type="ECO:0000256" key="1">
    <source>
        <dbReference type="SAM" id="MobiDB-lite"/>
    </source>
</evidence>
<evidence type="ECO:0000313" key="4">
    <source>
        <dbReference type="Proteomes" id="UP001189122"/>
    </source>
</evidence>
<proteinExistence type="predicted"/>
<dbReference type="AlphaFoldDB" id="A0A7I8JDP8"/>
<feature type="compositionally biased region" description="Basic and acidic residues" evidence="1">
    <location>
        <begin position="18"/>
        <end position="28"/>
    </location>
</feature>
<evidence type="ECO:0000313" key="3">
    <source>
        <dbReference type="EMBL" id="CAA2629042.1"/>
    </source>
</evidence>
<keyword evidence="2" id="KW-0472">Membrane</keyword>
<reference evidence="3 4" key="1">
    <citation type="submission" date="2019-12" db="EMBL/GenBank/DDBJ databases">
        <authorList>
            <person name="Scholz U."/>
            <person name="Mascher M."/>
            <person name="Fiebig A."/>
        </authorList>
    </citation>
    <scope>NUCLEOTIDE SEQUENCE</scope>
</reference>
<feature type="transmembrane region" description="Helical" evidence="2">
    <location>
        <begin position="59"/>
        <end position="77"/>
    </location>
</feature>
<feature type="compositionally biased region" description="Basic residues" evidence="1">
    <location>
        <begin position="1"/>
        <end position="17"/>
    </location>
</feature>
<keyword evidence="2" id="KW-0812">Transmembrane</keyword>
<organism evidence="3">
    <name type="scientific">Spirodela intermedia</name>
    <name type="common">Intermediate duckweed</name>
    <dbReference type="NCBI Taxonomy" id="51605"/>
    <lineage>
        <taxon>Eukaryota</taxon>
        <taxon>Viridiplantae</taxon>
        <taxon>Streptophyta</taxon>
        <taxon>Embryophyta</taxon>
        <taxon>Tracheophyta</taxon>
        <taxon>Spermatophyta</taxon>
        <taxon>Magnoliopsida</taxon>
        <taxon>Liliopsida</taxon>
        <taxon>Araceae</taxon>
        <taxon>Lemnoideae</taxon>
        <taxon>Spirodela</taxon>
    </lineage>
</organism>
<feature type="region of interest" description="Disordered" evidence="1">
    <location>
        <begin position="1"/>
        <end position="29"/>
    </location>
</feature>
<keyword evidence="4" id="KW-1185">Reference proteome</keyword>
<dbReference type="Proteomes" id="UP001189122">
    <property type="component" value="Unassembled WGS sequence"/>
</dbReference>
<accession>A0A7I8JDP8</accession>
<evidence type="ECO:0000256" key="2">
    <source>
        <dbReference type="SAM" id="Phobius"/>
    </source>
</evidence>
<dbReference type="SUPFAM" id="SSF54495">
    <property type="entry name" value="UBC-like"/>
    <property type="match status" value="1"/>
</dbReference>